<organism evidence="3 4">
    <name type="scientific">Achromobacter spanius</name>
    <dbReference type="NCBI Taxonomy" id="217203"/>
    <lineage>
        <taxon>Bacteria</taxon>
        <taxon>Pseudomonadati</taxon>
        <taxon>Pseudomonadota</taxon>
        <taxon>Betaproteobacteria</taxon>
        <taxon>Burkholderiales</taxon>
        <taxon>Alcaligenaceae</taxon>
        <taxon>Achromobacter</taxon>
    </lineage>
</organism>
<dbReference type="GO" id="GO:0008410">
    <property type="term" value="F:CoA-transferase activity"/>
    <property type="evidence" value="ECO:0007669"/>
    <property type="project" value="InterPro"/>
</dbReference>
<sequence>MVDDAGSAISGLQDGHTVMVGGFGGAGLPRRLIEAVLASGVRDLTVISNNAGSSGVDLSAWFEAKIVRKIVCSYPRGATTFAEQYRAGTVELELVPQGTLVERIRAGGAGLGGFLSPVGVGTQFESGKQKIEVGGITYLLEVPLKADFALLRGRAADTMGNVVYNKTARNHQAVMATAADTVVVEVGEIVAAGSLDPEAIITPCIFLDRVFMAERT</sequence>
<dbReference type="Proteomes" id="UP001161094">
    <property type="component" value="Unassembled WGS sequence"/>
</dbReference>
<keyword evidence="2" id="KW-0808">Transferase</keyword>
<protein>
    <submittedName>
        <fullName evidence="3">3-oxoacid CoA-transferase subunit A</fullName>
    </submittedName>
</protein>
<dbReference type="AlphaFoldDB" id="A0AA42LPG9"/>
<dbReference type="SMART" id="SM00882">
    <property type="entry name" value="CoA_trans"/>
    <property type="match status" value="1"/>
</dbReference>
<dbReference type="SUPFAM" id="SSF100950">
    <property type="entry name" value="NagB/RpiA/CoA transferase-like"/>
    <property type="match status" value="1"/>
</dbReference>
<dbReference type="Pfam" id="PF01144">
    <property type="entry name" value="CoA_trans"/>
    <property type="match status" value="1"/>
</dbReference>
<reference evidence="3" key="1">
    <citation type="submission" date="2022-09" db="EMBL/GenBank/DDBJ databases">
        <title>Intensive care unit water sources are persistently colonized with multi-drug resistant bacteria and are the site of extensive horizontal gene transfer of antibiotic resistance genes.</title>
        <authorList>
            <person name="Diorio-Toth L."/>
        </authorList>
    </citation>
    <scope>NUCLEOTIDE SEQUENCE</scope>
    <source>
        <strain evidence="3">GD03843</strain>
    </source>
</reference>
<evidence type="ECO:0000256" key="2">
    <source>
        <dbReference type="ARBA" id="ARBA00022679"/>
    </source>
</evidence>
<dbReference type="InterPro" id="IPR012792">
    <property type="entry name" value="3-oxoacid_CoA-transf_A"/>
</dbReference>
<dbReference type="InterPro" id="IPR004165">
    <property type="entry name" value="CoA_trans_fam_I"/>
</dbReference>
<gene>
    <name evidence="3" type="ORF">N5D93_15050</name>
</gene>
<evidence type="ECO:0000256" key="1">
    <source>
        <dbReference type="ARBA" id="ARBA00005612"/>
    </source>
</evidence>
<dbReference type="Gene3D" id="3.40.1080.10">
    <property type="entry name" value="Glutaconate Coenzyme A-transferase"/>
    <property type="match status" value="1"/>
</dbReference>
<dbReference type="PANTHER" id="PTHR13707:SF60">
    <property type="entry name" value="ACETATE COA-TRANSFERASE SUBUNIT ALPHA"/>
    <property type="match status" value="1"/>
</dbReference>
<evidence type="ECO:0000313" key="3">
    <source>
        <dbReference type="EMBL" id="MDH0737127.1"/>
    </source>
</evidence>
<dbReference type="NCBIfam" id="TIGR02429">
    <property type="entry name" value="pcaI_scoA_fam"/>
    <property type="match status" value="1"/>
</dbReference>
<proteinExistence type="inferred from homology"/>
<dbReference type="EMBL" id="JAOCDZ010000009">
    <property type="protein sequence ID" value="MDH0737127.1"/>
    <property type="molecule type" value="Genomic_DNA"/>
</dbReference>
<dbReference type="InterPro" id="IPR037171">
    <property type="entry name" value="NagB/RpiA_transferase-like"/>
</dbReference>
<comment type="similarity">
    <text evidence="1">Belongs to the 3-oxoacid CoA-transferase subunit A family.</text>
</comment>
<accession>A0AA42LPG9</accession>
<comment type="caution">
    <text evidence="3">The sequence shown here is derived from an EMBL/GenBank/DDBJ whole genome shotgun (WGS) entry which is preliminary data.</text>
</comment>
<evidence type="ECO:0000313" key="4">
    <source>
        <dbReference type="Proteomes" id="UP001161094"/>
    </source>
</evidence>
<dbReference type="PROSITE" id="PS01273">
    <property type="entry name" value="COA_TRANSF_1"/>
    <property type="match status" value="1"/>
</dbReference>
<dbReference type="InterPro" id="IPR004163">
    <property type="entry name" value="CoA_transf_BS"/>
</dbReference>
<name>A0AA42LPG9_9BURK</name>
<dbReference type="PANTHER" id="PTHR13707">
    <property type="entry name" value="KETOACID-COENZYME A TRANSFERASE"/>
    <property type="match status" value="1"/>
</dbReference>